<dbReference type="PANTHER" id="PTHR10775">
    <property type="entry name" value="OS08G0208400 PROTEIN"/>
    <property type="match status" value="1"/>
</dbReference>
<name>A0AAQ3TRS5_PASNO</name>
<evidence type="ECO:0000313" key="2">
    <source>
        <dbReference type="EMBL" id="WVZ76715.1"/>
    </source>
</evidence>
<dbReference type="InterPro" id="IPR004242">
    <property type="entry name" value="Transposase_21"/>
</dbReference>
<organism evidence="2 3">
    <name type="scientific">Paspalum notatum var. saurae</name>
    <dbReference type="NCBI Taxonomy" id="547442"/>
    <lineage>
        <taxon>Eukaryota</taxon>
        <taxon>Viridiplantae</taxon>
        <taxon>Streptophyta</taxon>
        <taxon>Embryophyta</taxon>
        <taxon>Tracheophyta</taxon>
        <taxon>Spermatophyta</taxon>
        <taxon>Magnoliopsida</taxon>
        <taxon>Liliopsida</taxon>
        <taxon>Poales</taxon>
        <taxon>Poaceae</taxon>
        <taxon>PACMAD clade</taxon>
        <taxon>Panicoideae</taxon>
        <taxon>Andropogonodae</taxon>
        <taxon>Paspaleae</taxon>
        <taxon>Paspalinae</taxon>
        <taxon>Paspalum</taxon>
    </lineage>
</organism>
<dbReference type="Proteomes" id="UP001341281">
    <property type="component" value="Chromosome 05"/>
</dbReference>
<evidence type="ECO:0000313" key="3">
    <source>
        <dbReference type="Proteomes" id="UP001341281"/>
    </source>
</evidence>
<feature type="region of interest" description="Disordered" evidence="1">
    <location>
        <begin position="40"/>
        <end position="96"/>
    </location>
</feature>
<sequence length="469" mass="53916">MYLHPLLSPVPFNSACLLSSIAGLPRLLLPARATAATGPPQRLFTGSATTAAGPPRLLLAGSGDRRGGPPRRLLPGSGDRYHRSAPASSPTQRCALLRPHPPSWINSRIFSKPHLDGVNEFMTFWRITYIFMEWQAHTYTRWIHHEEPFETEVNENVVHLNEQIGLNEDVGMNEQEEDDHDDRLPDMVKELFNAEDEEEMKKDLYPSAAYTRFSFVVKFLHIKSFYRISNEAKKLIRALGLGYESIHVCPNNCVLFRKAYEKNNECPICGASRWKDANGCKRVPQKVLWHFPIIPRLRRIFCSRKLLAKAQWHKLKKKPVENELSHSTDGEAWKDFDKKYEWFAEDARNIRLGLATYGFNPFGKMSASYSMWPIFLIPYNFPLWECMEQSNFMMCLLIPGKESLGKDIDLFLEPLIEELLELWRGVSILDALTGKSFDLHVAVIWCIHDYIALNTLSSRVTRGYYACVH</sequence>
<dbReference type="PANTHER" id="PTHR10775:SF185">
    <property type="entry name" value="OS08G0208400 PROTEIN"/>
    <property type="match status" value="1"/>
</dbReference>
<dbReference type="Pfam" id="PF02992">
    <property type="entry name" value="Transposase_21"/>
    <property type="match status" value="1"/>
</dbReference>
<reference evidence="2 3" key="1">
    <citation type="submission" date="2024-02" db="EMBL/GenBank/DDBJ databases">
        <title>High-quality chromosome-scale genome assembly of Pensacola bahiagrass (Paspalum notatum Flugge var. saurae).</title>
        <authorList>
            <person name="Vega J.M."/>
            <person name="Podio M."/>
            <person name="Orjuela J."/>
            <person name="Siena L.A."/>
            <person name="Pessino S.C."/>
            <person name="Combes M.C."/>
            <person name="Mariac C."/>
            <person name="Albertini E."/>
            <person name="Pupilli F."/>
            <person name="Ortiz J.P.A."/>
            <person name="Leblanc O."/>
        </authorList>
    </citation>
    <scope>NUCLEOTIDE SEQUENCE [LARGE SCALE GENOMIC DNA]</scope>
    <source>
        <strain evidence="2">R1</strain>
        <tissue evidence="2">Leaf</tissue>
    </source>
</reference>
<accession>A0AAQ3TRS5</accession>
<protein>
    <recommendedName>
        <fullName evidence="4">Transposase</fullName>
    </recommendedName>
</protein>
<gene>
    <name evidence="2" type="ORF">U9M48_024667</name>
</gene>
<dbReference type="AlphaFoldDB" id="A0AAQ3TRS5"/>
<evidence type="ECO:0000256" key="1">
    <source>
        <dbReference type="SAM" id="MobiDB-lite"/>
    </source>
</evidence>
<proteinExistence type="predicted"/>
<keyword evidence="3" id="KW-1185">Reference proteome</keyword>
<dbReference type="EMBL" id="CP144749">
    <property type="protein sequence ID" value="WVZ76715.1"/>
    <property type="molecule type" value="Genomic_DNA"/>
</dbReference>
<evidence type="ECO:0008006" key="4">
    <source>
        <dbReference type="Google" id="ProtNLM"/>
    </source>
</evidence>